<evidence type="ECO:0000256" key="1">
    <source>
        <dbReference type="ARBA" id="ARBA00001933"/>
    </source>
</evidence>
<dbReference type="SUPFAM" id="SSF53383">
    <property type="entry name" value="PLP-dependent transferases"/>
    <property type="match status" value="1"/>
</dbReference>
<sequence length="392" mass="43249">MHRFEQSEALKRLPEQFFAKLVKKVQQLQSEGHDVINLGQGNPDLPTPEHIVESLQGAAENPINHKYSPFQGFAYAKQAMADFYKREYGVVVDPETEVAIMFGSKSGLVELSQCLLNPGDTALLPDPGYPDYMSGIALADAKTEMMPLLVENNFLPDYGQIRDDALNRAKLMFLNYPNNPTSATATKEFFDETVEVAKQHGICVLHDFAYGAIGFDGEKPQSFLQSEGAKNIGIEMYTLSKTYNMAGWRVAFAIGNQSVVESINLIQDHVHVSLFGGIQQAAASALNSDQAAVQKLVTTYEERRNSFIEKLNEIGWKVEAPKGTFFAWLPVPDGYTSEEFADLLLEKAHVVTAPGNGFGSAGEGYVRIGLLASEDRLAEAVNRIGKLNLFRK</sequence>
<dbReference type="CDD" id="cd00609">
    <property type="entry name" value="AAT_like"/>
    <property type="match status" value="1"/>
</dbReference>
<proteinExistence type="predicted"/>
<dbReference type="OrthoDB" id="9802328at2"/>
<protein>
    <submittedName>
        <fullName evidence="5">LL-diaminopimelate aminotransferase</fullName>
    </submittedName>
</protein>
<gene>
    <name evidence="5" type="ORF">CFK40_06155</name>
</gene>
<dbReference type="Pfam" id="PF00155">
    <property type="entry name" value="Aminotran_1_2"/>
    <property type="match status" value="1"/>
</dbReference>
<evidence type="ECO:0000256" key="2">
    <source>
        <dbReference type="ARBA" id="ARBA00022576"/>
    </source>
</evidence>
<dbReference type="KEGG" id="vne:CFK40_06155"/>
<dbReference type="GO" id="GO:0008483">
    <property type="term" value="F:transaminase activity"/>
    <property type="evidence" value="ECO:0007669"/>
    <property type="project" value="UniProtKB-KW"/>
</dbReference>
<evidence type="ECO:0000313" key="5">
    <source>
        <dbReference type="EMBL" id="ASN04628.1"/>
    </source>
</evidence>
<dbReference type="EMBL" id="CP022437">
    <property type="protein sequence ID" value="ASN04628.1"/>
    <property type="molecule type" value="Genomic_DNA"/>
</dbReference>
<evidence type="ECO:0000313" key="6">
    <source>
        <dbReference type="Proteomes" id="UP000204391"/>
    </source>
</evidence>
<accession>A0A221MAE4</accession>
<dbReference type="InterPro" id="IPR015421">
    <property type="entry name" value="PyrdxlP-dep_Trfase_major"/>
</dbReference>
<name>A0A221MAE4_9BACI</name>
<evidence type="ECO:0000256" key="3">
    <source>
        <dbReference type="ARBA" id="ARBA00022679"/>
    </source>
</evidence>
<dbReference type="PANTHER" id="PTHR42832">
    <property type="entry name" value="AMINO ACID AMINOTRANSFERASE"/>
    <property type="match status" value="1"/>
</dbReference>
<keyword evidence="6" id="KW-1185">Reference proteome</keyword>
<dbReference type="InterPro" id="IPR015422">
    <property type="entry name" value="PyrdxlP-dep_Trfase_small"/>
</dbReference>
<dbReference type="Gene3D" id="3.40.640.10">
    <property type="entry name" value="Type I PLP-dependent aspartate aminotransferase-like (Major domain)"/>
    <property type="match status" value="1"/>
</dbReference>
<reference evidence="5 6" key="1">
    <citation type="journal article" date="2003" name="Int. J. Syst. Evol. Microbiol.">
        <title>Virgibacillus carmonensis sp. nov., Virgibacillus necropolis sp. nov. and Virgibacillus picturae sp. nov., three novel species isolated from deteriorated mural paintings, transfer of the species of the genus salibacillus to Virgibacillus, as Virgibacillus marismortui comb. nov. and Virgibacillus salexigens comb. nov., and emended description of the genus Virgibacillus.</title>
        <authorList>
            <person name="Heyrman J."/>
            <person name="Logan N.A."/>
            <person name="Busse H.J."/>
            <person name="Balcaen A."/>
            <person name="Lebbe L."/>
            <person name="Rodriguez-Diaz M."/>
            <person name="Swings J."/>
            <person name="De Vos P."/>
        </authorList>
    </citation>
    <scope>NUCLEOTIDE SEQUENCE [LARGE SCALE GENOMIC DNA]</scope>
    <source>
        <strain evidence="5 6">LMG 19488</strain>
    </source>
</reference>
<dbReference type="Gene3D" id="3.90.1150.10">
    <property type="entry name" value="Aspartate Aminotransferase, domain 1"/>
    <property type="match status" value="1"/>
</dbReference>
<dbReference type="InterPro" id="IPR004839">
    <property type="entry name" value="Aminotransferase_I/II_large"/>
</dbReference>
<dbReference type="GO" id="GO:0030170">
    <property type="term" value="F:pyridoxal phosphate binding"/>
    <property type="evidence" value="ECO:0007669"/>
    <property type="project" value="InterPro"/>
</dbReference>
<dbReference type="Proteomes" id="UP000204391">
    <property type="component" value="Chromosome"/>
</dbReference>
<dbReference type="InterPro" id="IPR015424">
    <property type="entry name" value="PyrdxlP-dep_Trfase"/>
</dbReference>
<evidence type="ECO:0000259" key="4">
    <source>
        <dbReference type="Pfam" id="PF00155"/>
    </source>
</evidence>
<keyword evidence="3 5" id="KW-0808">Transferase</keyword>
<comment type="cofactor">
    <cofactor evidence="1">
        <name>pyridoxal 5'-phosphate</name>
        <dbReference type="ChEBI" id="CHEBI:597326"/>
    </cofactor>
</comment>
<dbReference type="NCBIfam" id="NF005977">
    <property type="entry name" value="PRK08068.1"/>
    <property type="match status" value="1"/>
</dbReference>
<feature type="domain" description="Aminotransferase class I/classII large" evidence="4">
    <location>
        <begin position="34"/>
        <end position="384"/>
    </location>
</feature>
<dbReference type="InterPro" id="IPR050881">
    <property type="entry name" value="LL-DAP_aminotransferase"/>
</dbReference>
<dbReference type="RefSeq" id="WP_089531479.1">
    <property type="nucleotide sequence ID" value="NZ_CP022437.1"/>
</dbReference>
<keyword evidence="2 5" id="KW-0032">Aminotransferase</keyword>
<organism evidence="5 6">
    <name type="scientific">Virgibacillus necropolis</name>
    <dbReference type="NCBI Taxonomy" id="163877"/>
    <lineage>
        <taxon>Bacteria</taxon>
        <taxon>Bacillati</taxon>
        <taxon>Bacillota</taxon>
        <taxon>Bacilli</taxon>
        <taxon>Bacillales</taxon>
        <taxon>Bacillaceae</taxon>
        <taxon>Virgibacillus</taxon>
    </lineage>
</organism>
<dbReference type="PANTHER" id="PTHR42832:SF3">
    <property type="entry name" value="L-GLUTAMINE--4-(METHYLSULFANYL)-2-OXOBUTANOATE AMINOTRANSFERASE"/>
    <property type="match status" value="1"/>
</dbReference>
<dbReference type="AlphaFoldDB" id="A0A221MAE4"/>